<name>A0A8C2ZS63_CYCLU</name>
<evidence type="ECO:0000259" key="12">
    <source>
        <dbReference type="PROSITE" id="PS50011"/>
    </source>
</evidence>
<dbReference type="GO" id="GO:0004674">
    <property type="term" value="F:protein serine/threonine kinase activity"/>
    <property type="evidence" value="ECO:0007669"/>
    <property type="project" value="UniProtKB-KW"/>
</dbReference>
<dbReference type="SUPFAM" id="SSF56112">
    <property type="entry name" value="Protein kinase-like (PK-like)"/>
    <property type="match status" value="1"/>
</dbReference>
<evidence type="ECO:0000313" key="14">
    <source>
        <dbReference type="Ensembl" id="ENSCLMP00005031013.1"/>
    </source>
</evidence>
<dbReference type="InterPro" id="IPR000095">
    <property type="entry name" value="CRIB_dom"/>
</dbReference>
<dbReference type="Gene3D" id="1.10.510.10">
    <property type="entry name" value="Transferase(Phosphotransferase) domain 1"/>
    <property type="match status" value="1"/>
</dbReference>
<dbReference type="PROSITE" id="PS50011">
    <property type="entry name" value="PROTEIN_KINASE_DOM"/>
    <property type="match status" value="1"/>
</dbReference>
<dbReference type="PROSITE" id="PS50108">
    <property type="entry name" value="CRIB"/>
    <property type="match status" value="1"/>
</dbReference>
<dbReference type="PROSITE" id="PS00107">
    <property type="entry name" value="PROTEIN_KINASE_ATP"/>
    <property type="match status" value="1"/>
</dbReference>
<dbReference type="Gene3D" id="3.90.810.10">
    <property type="entry name" value="CRIB domain"/>
    <property type="match status" value="1"/>
</dbReference>
<dbReference type="InterPro" id="IPR017441">
    <property type="entry name" value="Protein_kinase_ATP_BS"/>
</dbReference>
<dbReference type="Pfam" id="PF00069">
    <property type="entry name" value="Pkinase"/>
    <property type="match status" value="1"/>
</dbReference>
<keyword evidence="7" id="KW-0418">Kinase</keyword>
<keyword evidence="3" id="KW-0723">Serine/threonine-protein kinase</keyword>
<reference evidence="14" key="1">
    <citation type="submission" date="2025-08" db="UniProtKB">
        <authorList>
            <consortium name="Ensembl"/>
        </authorList>
    </citation>
    <scope>IDENTIFICATION</scope>
</reference>
<keyword evidence="8 10" id="KW-0067">ATP-binding</keyword>
<evidence type="ECO:0000256" key="6">
    <source>
        <dbReference type="ARBA" id="ARBA00022741"/>
    </source>
</evidence>
<dbReference type="FunFam" id="1.10.510.10:FF:000768">
    <property type="entry name" value="Non-specific serine/threonine protein kinase"/>
    <property type="match status" value="1"/>
</dbReference>
<dbReference type="SMART" id="SM00285">
    <property type="entry name" value="PBD"/>
    <property type="match status" value="1"/>
</dbReference>
<reference evidence="14" key="2">
    <citation type="submission" date="2025-09" db="UniProtKB">
        <authorList>
            <consortium name="Ensembl"/>
        </authorList>
    </citation>
    <scope>IDENTIFICATION</scope>
</reference>
<keyword evidence="6 10" id="KW-0547">Nucleotide-binding</keyword>
<accession>A0A8C2ZS63</accession>
<evidence type="ECO:0000256" key="11">
    <source>
        <dbReference type="SAM" id="MobiDB-lite"/>
    </source>
</evidence>
<keyword evidence="15" id="KW-1185">Reference proteome</keyword>
<dbReference type="InterPro" id="IPR036936">
    <property type="entry name" value="CRIB_dom_sf"/>
</dbReference>
<evidence type="ECO:0000259" key="13">
    <source>
        <dbReference type="PROSITE" id="PS50108"/>
    </source>
</evidence>
<dbReference type="PANTHER" id="PTHR45832:SF3">
    <property type="entry name" value="NON-SPECIFIC SERINE_THREONINE PROTEIN KINASE"/>
    <property type="match status" value="1"/>
</dbReference>
<dbReference type="FunFam" id="3.90.810.10:FF:000002">
    <property type="entry name" value="Non-specific serine/threonine protein kinase"/>
    <property type="match status" value="1"/>
</dbReference>
<dbReference type="PANTHER" id="PTHR45832">
    <property type="entry name" value="SERINE/THREONINE-PROTEIN KINASE SAMKA-RELATED-RELATED"/>
    <property type="match status" value="1"/>
</dbReference>
<feature type="region of interest" description="Disordered" evidence="11">
    <location>
        <begin position="96"/>
        <end position="158"/>
    </location>
</feature>
<keyword evidence="5" id="KW-0479">Metal-binding</keyword>
<keyword evidence="9" id="KW-0460">Magnesium</keyword>
<dbReference type="GO" id="GO:0005524">
    <property type="term" value="F:ATP binding"/>
    <property type="evidence" value="ECO:0007669"/>
    <property type="project" value="UniProtKB-UniRule"/>
</dbReference>
<feature type="compositionally biased region" description="Pro residues" evidence="11">
    <location>
        <begin position="330"/>
        <end position="345"/>
    </location>
</feature>
<feature type="region of interest" description="Disordered" evidence="11">
    <location>
        <begin position="280"/>
        <end position="348"/>
    </location>
</feature>
<evidence type="ECO:0000256" key="8">
    <source>
        <dbReference type="ARBA" id="ARBA00022840"/>
    </source>
</evidence>
<dbReference type="Pfam" id="PF00786">
    <property type="entry name" value="PBD"/>
    <property type="match status" value="1"/>
</dbReference>
<feature type="domain" description="Protein kinase" evidence="12">
    <location>
        <begin position="369"/>
        <end position="620"/>
    </location>
</feature>
<evidence type="ECO:0000256" key="5">
    <source>
        <dbReference type="ARBA" id="ARBA00022723"/>
    </source>
</evidence>
<dbReference type="GeneTree" id="ENSGT00940000156528"/>
<evidence type="ECO:0000256" key="10">
    <source>
        <dbReference type="PROSITE-ProRule" id="PRU10141"/>
    </source>
</evidence>
<comment type="cofactor">
    <cofactor evidence="1">
        <name>Mg(2+)</name>
        <dbReference type="ChEBI" id="CHEBI:18420"/>
    </cofactor>
</comment>
<dbReference type="EC" id="2.7.11.1" evidence="2"/>
<dbReference type="Proteomes" id="UP000694565">
    <property type="component" value="Unplaced"/>
</dbReference>
<dbReference type="InterPro" id="IPR011009">
    <property type="entry name" value="Kinase-like_dom_sf"/>
</dbReference>
<evidence type="ECO:0000256" key="9">
    <source>
        <dbReference type="ARBA" id="ARBA00022842"/>
    </source>
</evidence>
<dbReference type="FunFam" id="3.30.200.20:FF:000141">
    <property type="entry name" value="Non-specific serine/threonine protein kinase"/>
    <property type="match status" value="1"/>
</dbReference>
<evidence type="ECO:0000313" key="15">
    <source>
        <dbReference type="Proteomes" id="UP000694565"/>
    </source>
</evidence>
<evidence type="ECO:0000256" key="2">
    <source>
        <dbReference type="ARBA" id="ARBA00012513"/>
    </source>
</evidence>
<organism evidence="14 15">
    <name type="scientific">Cyclopterus lumpus</name>
    <name type="common">Lumpsucker</name>
    <dbReference type="NCBI Taxonomy" id="8103"/>
    <lineage>
        <taxon>Eukaryota</taxon>
        <taxon>Metazoa</taxon>
        <taxon>Chordata</taxon>
        <taxon>Craniata</taxon>
        <taxon>Vertebrata</taxon>
        <taxon>Euteleostomi</taxon>
        <taxon>Actinopterygii</taxon>
        <taxon>Neopterygii</taxon>
        <taxon>Teleostei</taxon>
        <taxon>Neoteleostei</taxon>
        <taxon>Acanthomorphata</taxon>
        <taxon>Eupercaria</taxon>
        <taxon>Perciformes</taxon>
        <taxon>Cottioidei</taxon>
        <taxon>Cottales</taxon>
        <taxon>Cyclopteridae</taxon>
        <taxon>Cyclopterus</taxon>
    </lineage>
</organism>
<feature type="region of interest" description="Disordered" evidence="11">
    <location>
        <begin position="171"/>
        <end position="213"/>
    </location>
</feature>
<feature type="compositionally biased region" description="Polar residues" evidence="11">
    <location>
        <begin position="96"/>
        <end position="106"/>
    </location>
</feature>
<evidence type="ECO:0000256" key="7">
    <source>
        <dbReference type="ARBA" id="ARBA00022777"/>
    </source>
</evidence>
<feature type="binding site" evidence="10">
    <location>
        <position position="398"/>
    </location>
    <ligand>
        <name>ATP</name>
        <dbReference type="ChEBI" id="CHEBI:30616"/>
    </ligand>
</feature>
<dbReference type="InterPro" id="IPR000719">
    <property type="entry name" value="Prot_kinase_dom"/>
</dbReference>
<evidence type="ECO:0000256" key="3">
    <source>
        <dbReference type="ARBA" id="ARBA00022527"/>
    </source>
</evidence>
<dbReference type="InterPro" id="IPR033923">
    <property type="entry name" value="PAK_BD"/>
</dbReference>
<dbReference type="Gene3D" id="3.30.200.20">
    <property type="entry name" value="Phosphorylase Kinase, domain 1"/>
    <property type="match status" value="1"/>
</dbReference>
<dbReference type="GO" id="GO:0046872">
    <property type="term" value="F:metal ion binding"/>
    <property type="evidence" value="ECO:0007669"/>
    <property type="project" value="UniProtKB-KW"/>
</dbReference>
<dbReference type="Ensembl" id="ENSCLMT00005032366.1">
    <property type="protein sequence ID" value="ENSCLMP00005031013.1"/>
    <property type="gene ID" value="ENSCLMG00005015017.1"/>
</dbReference>
<feature type="domain" description="CRIB" evidence="13">
    <location>
        <begin position="12"/>
        <end position="25"/>
    </location>
</feature>
<proteinExistence type="predicted"/>
<keyword evidence="4" id="KW-0808">Transferase</keyword>
<sequence>MFRKKKKKRPEISAPKNFEHRVHTSFDCKRGCFVGLPTQWQSLIENLRRPKPMVDPSRITEVELRPKKTIVRGSMIGHGDYIAAMINDMNRLSVTSSNSLRKSSPSARKRAQSLGRLGEVNEGDTYQYEGLTQDNDDEDVGRDHWRDRTRNIHSETNTPYLGMKRSITLHPNGILQRPSPPMKSASKHPGAESRAYMSGEVGSPSGESDMEERFPASLGGVPPNQRPVACFYSPAMTVQQPYGDQATVTTEFRPNVPMYMHPQNSPGRPFSSYDLKVSLTLQQPNGPDPFLRHSGCLNPPYPRQDSPSQPRPSPTGSLATSPPGTCSPAFRPPQHPPPRPPPDPPKVTHEQFKAALQMVVDKGDPRSYLENFVKIGEGSTGVVCIATEKHSGRQVAVKMMDLRRQQRRELLFNEVVIMRDYQHRNVVEMFKSALVEEELWVIMEYLQGGALTNIVSETRLSEEQIATVCEAVLQALAYLHSQGVIHRDIKSDSILLTLDGRVKLSDFGFCAQISKDIPKRKSLVGTPYWMAPEVISKSPYGTEVDVWSMGIMVVEMVDGEPPYFSETPVAAMKRLRDELAPTVRNVSQISPVLKDFLDRMLTRDPLERASATDLLEHPFLLQSGSPQCLVPLVEQYRKRMSRC</sequence>
<protein>
    <recommendedName>
        <fullName evidence="2">non-specific serine/threonine protein kinase</fullName>
        <ecNumber evidence="2">2.7.11.1</ecNumber>
    </recommendedName>
</protein>
<feature type="compositionally biased region" description="Polar residues" evidence="11">
    <location>
        <begin position="315"/>
        <end position="324"/>
    </location>
</feature>
<feature type="compositionally biased region" description="Basic and acidic residues" evidence="11">
    <location>
        <begin position="141"/>
        <end position="153"/>
    </location>
</feature>
<dbReference type="AlphaFoldDB" id="A0A8C2ZS63"/>
<evidence type="ECO:0000256" key="1">
    <source>
        <dbReference type="ARBA" id="ARBA00001946"/>
    </source>
</evidence>
<evidence type="ECO:0000256" key="4">
    <source>
        <dbReference type="ARBA" id="ARBA00022679"/>
    </source>
</evidence>
<dbReference type="CDD" id="cd01093">
    <property type="entry name" value="CRIB_PAK_like"/>
    <property type="match status" value="1"/>
</dbReference>
<dbReference type="InterPro" id="IPR051931">
    <property type="entry name" value="PAK3-like"/>
</dbReference>